<dbReference type="Proteomes" id="UP000095746">
    <property type="component" value="Unassembled WGS sequence"/>
</dbReference>
<name>A0A174KQX0_FLAPL</name>
<evidence type="ECO:0000313" key="2">
    <source>
        <dbReference type="EMBL" id="CUP13191.1"/>
    </source>
</evidence>
<evidence type="ECO:0000313" key="3">
    <source>
        <dbReference type="Proteomes" id="UP000095746"/>
    </source>
</evidence>
<proteinExistence type="predicted"/>
<feature type="compositionally biased region" description="Low complexity" evidence="1">
    <location>
        <begin position="14"/>
        <end position="31"/>
    </location>
</feature>
<organism evidence="2 3">
    <name type="scientific">Flavonifractor plautii</name>
    <name type="common">Fusobacterium plautii</name>
    <dbReference type="NCBI Taxonomy" id="292800"/>
    <lineage>
        <taxon>Bacteria</taxon>
        <taxon>Bacillati</taxon>
        <taxon>Bacillota</taxon>
        <taxon>Clostridia</taxon>
        <taxon>Eubacteriales</taxon>
        <taxon>Oscillospiraceae</taxon>
        <taxon>Flavonifractor</taxon>
    </lineage>
</organism>
<sequence length="110" mass="11787">MLWGKCSSMQAAHRSSSSSPRPVKSRTSSTRGQAAVRVPVLSNTMVSASAKASRYLPPLTIMARVTFRVSRPTARAPAKLKGTMASASRSARLWAPAFSASEFSMRPTIC</sequence>
<dbReference type="EMBL" id="CYZT01000265">
    <property type="protein sequence ID" value="CUP13191.1"/>
    <property type="molecule type" value="Genomic_DNA"/>
</dbReference>
<feature type="region of interest" description="Disordered" evidence="1">
    <location>
        <begin position="1"/>
        <end position="36"/>
    </location>
</feature>
<evidence type="ECO:0000256" key="1">
    <source>
        <dbReference type="SAM" id="MobiDB-lite"/>
    </source>
</evidence>
<accession>A0A174KQX0</accession>
<dbReference type="AlphaFoldDB" id="A0A174KQX0"/>
<gene>
    <name evidence="2" type="ORF">ERS852411_02714</name>
</gene>
<protein>
    <submittedName>
        <fullName evidence="2">Uncharacterized protein</fullName>
    </submittedName>
</protein>
<reference evidence="2 3" key="1">
    <citation type="submission" date="2015-09" db="EMBL/GenBank/DDBJ databases">
        <authorList>
            <consortium name="Pathogen Informatics"/>
        </authorList>
    </citation>
    <scope>NUCLEOTIDE SEQUENCE [LARGE SCALE GENOMIC DNA]</scope>
    <source>
        <strain evidence="2 3">2789STDY5608854</strain>
    </source>
</reference>